<dbReference type="AlphaFoldDB" id="A0A1S1LBL4"/>
<name>A0A1S1LBL4_MYCCH</name>
<organism evidence="2 3">
    <name type="scientific">Mycobacteroides chelonae</name>
    <name type="common">Mycobacterium chelonae</name>
    <dbReference type="NCBI Taxonomy" id="1774"/>
    <lineage>
        <taxon>Bacteria</taxon>
        <taxon>Bacillati</taxon>
        <taxon>Actinomycetota</taxon>
        <taxon>Actinomycetes</taxon>
        <taxon>Mycobacteriales</taxon>
        <taxon>Mycobacteriaceae</taxon>
        <taxon>Mycobacteroides</taxon>
    </lineage>
</organism>
<keyword evidence="1" id="KW-0812">Transmembrane</keyword>
<keyword evidence="1" id="KW-1133">Transmembrane helix</keyword>
<sequence length="361" mass="39942">MGLRWWFLLIPISIGIGFGVYLLYRRSRQAADNRLPLLVRSFRILELPEYQRALRLHNRIAVAALVMSIVVMCALTGAVMRPTTVRHPKIPVSSAPVDIMVCVGGNVMARLSHYNGMPALFTALHDKVKTFKYERVGLTREFYRAFPVTSDLVFAEKRLDAIRAMAQDISDKPLVQDIIEPDDHFLFRREPDSDRGEHRVYASLVDQLAICALGIPALGADTGRGKMILYYGDTNSSQSDQDSKIMPAKDLKRTIKAAGIQVNAINTKSGGIGGLVTQLAEESGGRVFDFPMGMYETTRPDEATQKKMMTSFIDEIIANEPNSAPDLSANIPVPWEVPDLALQIALVAALALALCRLGTRQ</sequence>
<accession>A0A1S1LBL4</accession>
<dbReference type="RefSeq" id="WP_070948079.1">
    <property type="nucleotide sequence ID" value="NZ_MLIQ01000049.1"/>
</dbReference>
<feature type="transmembrane region" description="Helical" evidence="1">
    <location>
        <begin position="6"/>
        <end position="24"/>
    </location>
</feature>
<dbReference type="Proteomes" id="UP000180043">
    <property type="component" value="Unassembled WGS sequence"/>
</dbReference>
<protein>
    <recommendedName>
        <fullName evidence="4">VWFA domain-containing protein</fullName>
    </recommendedName>
</protein>
<reference evidence="2 3" key="1">
    <citation type="submission" date="2016-10" db="EMBL/GenBank/DDBJ databases">
        <title>Evaluation of Human, Veterinary and Environmental Mycobacterium chelonae Isolates by Core Genome Phylogenomic Analysis, Targeted Gene Comparison, and Anti-microbial Susceptibility Patterns: A Tale of Mistaken Identities.</title>
        <authorList>
            <person name="Fogelson S.B."/>
            <person name="Camus A.C."/>
            <person name="Lorenz W."/>
            <person name="Vasireddy R."/>
            <person name="Vasireddy S."/>
            <person name="Smith T."/>
            <person name="Brown-Elliott B.A."/>
            <person name="Wallace R.J.Jr."/>
            <person name="Hasan N.A."/>
            <person name="Reischl U."/>
            <person name="Sanchez S."/>
        </authorList>
    </citation>
    <scope>NUCLEOTIDE SEQUENCE [LARGE SCALE GENOMIC DNA]</scope>
    <source>
        <strain evidence="2 3">15515</strain>
    </source>
</reference>
<evidence type="ECO:0008006" key="4">
    <source>
        <dbReference type="Google" id="ProtNLM"/>
    </source>
</evidence>
<evidence type="ECO:0000256" key="1">
    <source>
        <dbReference type="SAM" id="Phobius"/>
    </source>
</evidence>
<proteinExistence type="predicted"/>
<keyword evidence="1" id="KW-0472">Membrane</keyword>
<dbReference type="EMBL" id="MLIQ01000049">
    <property type="protein sequence ID" value="OHU46056.1"/>
    <property type="molecule type" value="Genomic_DNA"/>
</dbReference>
<evidence type="ECO:0000313" key="2">
    <source>
        <dbReference type="EMBL" id="OHU46056.1"/>
    </source>
</evidence>
<evidence type="ECO:0000313" key="3">
    <source>
        <dbReference type="Proteomes" id="UP000180043"/>
    </source>
</evidence>
<comment type="caution">
    <text evidence="2">The sequence shown here is derived from an EMBL/GenBank/DDBJ whole genome shotgun (WGS) entry which is preliminary data.</text>
</comment>
<feature type="transmembrane region" description="Helical" evidence="1">
    <location>
        <begin position="60"/>
        <end position="80"/>
    </location>
</feature>
<gene>
    <name evidence="2" type="ORF">BKG82_28015</name>
</gene>